<gene>
    <name evidence="6" type="ORF">SAMN06295933_3306</name>
</gene>
<accession>A0A1X7ESL3</accession>
<feature type="transmembrane region" description="Helical" evidence="5">
    <location>
        <begin position="36"/>
        <end position="54"/>
    </location>
</feature>
<feature type="transmembrane region" description="Helical" evidence="5">
    <location>
        <begin position="92"/>
        <end position="117"/>
    </location>
</feature>
<feature type="transmembrane region" description="Helical" evidence="5">
    <location>
        <begin position="6"/>
        <end position="24"/>
    </location>
</feature>
<reference evidence="7" key="1">
    <citation type="submission" date="2017-04" db="EMBL/GenBank/DDBJ databases">
        <authorList>
            <person name="Varghese N."/>
            <person name="Submissions S."/>
        </authorList>
    </citation>
    <scope>NUCLEOTIDE SEQUENCE [LARGE SCALE GENOMIC DNA]</scope>
    <source>
        <strain evidence="7">K3S</strain>
    </source>
</reference>
<dbReference type="Proteomes" id="UP000192906">
    <property type="component" value="Unassembled WGS sequence"/>
</dbReference>
<sequence length="229" mass="24276">MHADIIAFFWITATCFCYLFARVVHGRVGAWWSSPLLVACVFCLVLALSLHTSYRDYMQGGKWLIMLLGPATVAFALPIYEQRALLRKHWSTLLFGVAFGCVLALGGTWLMSGWLGLSNGLRLSMLPRSFTTPFAMAFAKDVGGSPDLAAVCVIATGVLGASLGGILLRILPLQSSFARGVMFGMGAHGAGVAKAREFGKEEEAVAGLVMVLAGVTCALIGLAVSMLGI</sequence>
<protein>
    <submittedName>
        <fullName evidence="6">Putative effector of murein hydrolase</fullName>
    </submittedName>
</protein>
<evidence type="ECO:0000256" key="4">
    <source>
        <dbReference type="ARBA" id="ARBA00023136"/>
    </source>
</evidence>
<dbReference type="AlphaFoldDB" id="A0A1X7ESL3"/>
<dbReference type="GO" id="GO:0016020">
    <property type="term" value="C:membrane"/>
    <property type="evidence" value="ECO:0007669"/>
    <property type="project" value="UniProtKB-SubCell"/>
</dbReference>
<keyword evidence="4 5" id="KW-0472">Membrane</keyword>
<evidence type="ECO:0000256" key="3">
    <source>
        <dbReference type="ARBA" id="ARBA00022989"/>
    </source>
</evidence>
<feature type="transmembrane region" description="Helical" evidence="5">
    <location>
        <begin position="204"/>
        <end position="227"/>
    </location>
</feature>
<evidence type="ECO:0000256" key="2">
    <source>
        <dbReference type="ARBA" id="ARBA00022692"/>
    </source>
</evidence>
<evidence type="ECO:0000313" key="7">
    <source>
        <dbReference type="Proteomes" id="UP000192906"/>
    </source>
</evidence>
<evidence type="ECO:0000313" key="6">
    <source>
        <dbReference type="EMBL" id="SMF39222.1"/>
    </source>
</evidence>
<name>A0A1X7ESL3_9BACT</name>
<proteinExistence type="predicted"/>
<feature type="transmembrane region" description="Helical" evidence="5">
    <location>
        <begin position="60"/>
        <end position="80"/>
    </location>
</feature>
<feature type="transmembrane region" description="Helical" evidence="5">
    <location>
        <begin position="148"/>
        <end position="171"/>
    </location>
</feature>
<dbReference type="RefSeq" id="WP_085104242.1">
    <property type="nucleotide sequence ID" value="NZ_FWZU01000006.1"/>
</dbReference>
<dbReference type="STRING" id="1519643.SAMN06295933_3306"/>
<keyword evidence="3 5" id="KW-1133">Transmembrane helix</keyword>
<keyword evidence="6" id="KW-0378">Hydrolase</keyword>
<dbReference type="InterPro" id="IPR007300">
    <property type="entry name" value="CidB/LrgB"/>
</dbReference>
<organism evidence="6 7">
    <name type="scientific">Desulfovibrio gilichinskyi</name>
    <dbReference type="NCBI Taxonomy" id="1519643"/>
    <lineage>
        <taxon>Bacteria</taxon>
        <taxon>Pseudomonadati</taxon>
        <taxon>Thermodesulfobacteriota</taxon>
        <taxon>Desulfovibrionia</taxon>
        <taxon>Desulfovibrionales</taxon>
        <taxon>Desulfovibrionaceae</taxon>
        <taxon>Desulfovibrio</taxon>
    </lineage>
</organism>
<dbReference type="GO" id="GO:0016787">
    <property type="term" value="F:hydrolase activity"/>
    <property type="evidence" value="ECO:0007669"/>
    <property type="project" value="UniProtKB-KW"/>
</dbReference>
<dbReference type="OrthoDB" id="9811701at2"/>
<keyword evidence="7" id="KW-1185">Reference proteome</keyword>
<comment type="subcellular location">
    <subcellularLocation>
        <location evidence="1">Membrane</location>
        <topology evidence="1">Multi-pass membrane protein</topology>
    </subcellularLocation>
</comment>
<evidence type="ECO:0000256" key="5">
    <source>
        <dbReference type="SAM" id="Phobius"/>
    </source>
</evidence>
<keyword evidence="2 5" id="KW-0812">Transmembrane</keyword>
<dbReference type="Pfam" id="PF04172">
    <property type="entry name" value="LrgB"/>
    <property type="match status" value="1"/>
</dbReference>
<dbReference type="PANTHER" id="PTHR30249:SF16">
    <property type="entry name" value="INNER MEMBRANE PROTEIN"/>
    <property type="match status" value="1"/>
</dbReference>
<evidence type="ECO:0000256" key="1">
    <source>
        <dbReference type="ARBA" id="ARBA00004141"/>
    </source>
</evidence>
<dbReference type="PANTHER" id="PTHR30249">
    <property type="entry name" value="PUTATIVE SEROTONIN TRANSPORTER"/>
    <property type="match status" value="1"/>
</dbReference>
<dbReference type="EMBL" id="FWZU01000006">
    <property type="protein sequence ID" value="SMF39222.1"/>
    <property type="molecule type" value="Genomic_DNA"/>
</dbReference>